<dbReference type="SUPFAM" id="SSF55486">
    <property type="entry name" value="Metalloproteases ('zincins'), catalytic domain"/>
    <property type="match status" value="1"/>
</dbReference>
<dbReference type="PROSITE" id="PS51864">
    <property type="entry name" value="ASTACIN"/>
    <property type="match status" value="1"/>
</dbReference>
<dbReference type="InterPro" id="IPR024079">
    <property type="entry name" value="MetalloPept_cat_dom_sf"/>
</dbReference>
<accession>A0ABM4BTP4</accession>
<dbReference type="Proteomes" id="UP001652625">
    <property type="component" value="Chromosome 04"/>
</dbReference>
<dbReference type="Gene3D" id="3.40.390.10">
    <property type="entry name" value="Collagenase (Catalytic Domain)"/>
    <property type="match status" value="1"/>
</dbReference>
<organism evidence="9 10">
    <name type="scientific">Hydra vulgaris</name>
    <name type="common">Hydra</name>
    <name type="synonym">Hydra attenuata</name>
    <dbReference type="NCBI Taxonomy" id="6087"/>
    <lineage>
        <taxon>Eukaryota</taxon>
        <taxon>Metazoa</taxon>
        <taxon>Cnidaria</taxon>
        <taxon>Hydrozoa</taxon>
        <taxon>Hydroidolina</taxon>
        <taxon>Anthoathecata</taxon>
        <taxon>Aplanulata</taxon>
        <taxon>Hydridae</taxon>
        <taxon>Hydra</taxon>
    </lineage>
</organism>
<evidence type="ECO:0000313" key="10">
    <source>
        <dbReference type="RefSeq" id="XP_065652536.1"/>
    </source>
</evidence>
<feature type="domain" description="Peptidase M12A" evidence="8">
    <location>
        <begin position="88"/>
        <end position="316"/>
    </location>
</feature>
<dbReference type="EC" id="3.4.24.-" evidence="7"/>
<name>A0ABM4BTP4_HYDVU</name>
<feature type="binding site" evidence="6">
    <location>
        <position position="194"/>
    </location>
    <ligand>
        <name>Zn(2+)</name>
        <dbReference type="ChEBI" id="CHEBI:29105"/>
        <note>catalytic</note>
    </ligand>
</feature>
<protein>
    <recommendedName>
        <fullName evidence="7">Metalloendopeptidase</fullName>
        <ecNumber evidence="7">3.4.24.-</ecNumber>
    </recommendedName>
</protein>
<comment type="cofactor">
    <cofactor evidence="6 7">
        <name>Zn(2+)</name>
        <dbReference type="ChEBI" id="CHEBI:29105"/>
    </cofactor>
    <text evidence="6 7">Binds 1 zinc ion per subunit.</text>
</comment>
<evidence type="ECO:0000256" key="1">
    <source>
        <dbReference type="ARBA" id="ARBA00022670"/>
    </source>
</evidence>
<keyword evidence="4 6" id="KW-0862">Zinc</keyword>
<keyword evidence="3 6" id="KW-0378">Hydrolase</keyword>
<sequence>MKLLFHNLFKFFYCMVVLTCVNGKVKTKNIQQNSRENVKVAKNVIVDKKPHDIATIIDEPFELAKTIEEINIAHGRFSDVKFPPGNRRSHSKSVTLWKDKNGRPRIPYVINIGPDTTTTNYTTIIKQSVRAMNEYMSPCGHDVWVEKEGSDKSGYIEFITTLNDGCWSYVGKQGTSKQQIAIGYMCNTKGTILHEMLHTMGFLHEQQRCDRDSYIEIIKPNINNMVGGKKYNAMAQFECQYSIQQTHYSSPYDIFSIMHYDLWAFSKKLKRTSNTKTMKLKQEFMNLTIDIEELIGKMGRMSDTDKQEVNALYGCIAPTCVVSCNGTNTCAELPPTPNDKMRAQAIIIKSLTYLVSGKVVANIKKLDKEFRVYLKLHPNVYSKKLHNVIHLAVGSSKTSRGEEILGVWFSDAGDGRLNITVPTTKKYFITDPQPTNSFCTIDILQQYKEKKYIYIIKINAENVYSEQNPLPKLFNNVQVYASNPWDLVQDTYIEGMFIINGKKDQPSMIDLVINPTDQVAQLSRKELCENEVIGTMSSLEKAYSVSFKLKPYSYSKGWENVLHVTKGQNYGECGDRNPAVFFHKDGSGRLVFFSAINGNINSEFETKNPLPLNVWSSIRIEQTLKNQPSMIDLVINPTDQVAQLSRKELCENEVIGTMSSLEKAYSVSFKLKPYSYSKGWENVLHVTKGQNYGECGDRNPAVFFHKDGSGRLVFFSAINGNINSEFETKNPLPLNVWSSIRIEQTLKNQPSMIDLVINPTDQVAQLSRKELCENEVIGTMSSLEKAYSVSFKLKPYSYSKGWENVLHVTKGQNYGECGDRNPAVFFHKDGSGRLVFFSAINGNINSEFETKNPLPLNVWSSIRIEQTLKNSAYVYAIYVNGSIQYEIENKDPRQFKDVKVYISDPWYTAHDGDIKELFVVNRDTKSTSDRTQPLDKFEGAKEQKLQENNLVATISLLSTRFTVSFQINPTSYSIGKHSVFYFMQDRSLSQQANKKISAWFHEDGSGRLVIAVGFSYDLKKLTEFTTKDSLPLNQWSSIKLTRTKAISKDKTIFNIYLDEKRIFNVEKEAESLEFVRVFFGDPWNSVQNGYFKDLKIYNN</sequence>
<evidence type="ECO:0000256" key="6">
    <source>
        <dbReference type="PROSITE-ProRule" id="PRU01211"/>
    </source>
</evidence>
<keyword evidence="2 6" id="KW-0479">Metal-binding</keyword>
<evidence type="ECO:0000256" key="5">
    <source>
        <dbReference type="ARBA" id="ARBA00023049"/>
    </source>
</evidence>
<feature type="signal peptide" evidence="7">
    <location>
        <begin position="1"/>
        <end position="23"/>
    </location>
</feature>
<evidence type="ECO:0000313" key="11">
    <source>
        <dbReference type="RefSeq" id="XP_065652537.1"/>
    </source>
</evidence>
<evidence type="ECO:0000256" key="7">
    <source>
        <dbReference type="RuleBase" id="RU361183"/>
    </source>
</evidence>
<dbReference type="RefSeq" id="XP_065652536.1">
    <property type="nucleotide sequence ID" value="XM_065796464.1"/>
</dbReference>
<dbReference type="SUPFAM" id="SSF49899">
    <property type="entry name" value="Concanavalin A-like lectins/glucanases"/>
    <property type="match status" value="1"/>
</dbReference>
<dbReference type="InterPro" id="IPR013320">
    <property type="entry name" value="ConA-like_dom_sf"/>
</dbReference>
<keyword evidence="7" id="KW-0732">Signal</keyword>
<keyword evidence="9" id="KW-1185">Reference proteome</keyword>
<feature type="chain" id="PRO_5044948698" description="Metalloendopeptidase" evidence="7">
    <location>
        <begin position="24"/>
        <end position="1099"/>
    </location>
</feature>
<reference evidence="10 11" key="1">
    <citation type="submission" date="2025-05" db="UniProtKB">
        <authorList>
            <consortium name="RefSeq"/>
        </authorList>
    </citation>
    <scope>IDENTIFICATION</scope>
</reference>
<dbReference type="SMART" id="SM00235">
    <property type="entry name" value="ZnMc"/>
    <property type="match status" value="1"/>
</dbReference>
<dbReference type="GeneID" id="136079842"/>
<dbReference type="Pfam" id="PF01400">
    <property type="entry name" value="Astacin"/>
    <property type="match status" value="1"/>
</dbReference>
<evidence type="ECO:0000256" key="2">
    <source>
        <dbReference type="ARBA" id="ARBA00022723"/>
    </source>
</evidence>
<evidence type="ECO:0000313" key="9">
    <source>
        <dbReference type="Proteomes" id="UP001652625"/>
    </source>
</evidence>
<dbReference type="RefSeq" id="XP_065652537.1">
    <property type="nucleotide sequence ID" value="XM_065796465.1"/>
</dbReference>
<proteinExistence type="predicted"/>
<dbReference type="PRINTS" id="PR00480">
    <property type="entry name" value="ASTACIN"/>
</dbReference>
<keyword evidence="5 6" id="KW-0482">Metalloprotease</keyword>
<keyword evidence="1 6" id="KW-0645">Protease</keyword>
<evidence type="ECO:0000256" key="3">
    <source>
        <dbReference type="ARBA" id="ARBA00022801"/>
    </source>
</evidence>
<dbReference type="PANTHER" id="PTHR10127">
    <property type="entry name" value="DISCOIDIN, CUB, EGF, LAMININ , AND ZINC METALLOPROTEASE DOMAIN CONTAINING"/>
    <property type="match status" value="1"/>
</dbReference>
<dbReference type="PANTHER" id="PTHR10127:SF780">
    <property type="entry name" value="METALLOENDOPEPTIDASE"/>
    <property type="match status" value="1"/>
</dbReference>
<evidence type="ECO:0000259" key="8">
    <source>
        <dbReference type="PROSITE" id="PS51864"/>
    </source>
</evidence>
<dbReference type="InterPro" id="IPR001506">
    <property type="entry name" value="Peptidase_M12A"/>
</dbReference>
<feature type="active site" evidence="6">
    <location>
        <position position="195"/>
    </location>
</feature>
<feature type="binding site" evidence="6">
    <location>
        <position position="198"/>
    </location>
    <ligand>
        <name>Zn(2+)</name>
        <dbReference type="ChEBI" id="CHEBI:29105"/>
        <note>catalytic</note>
    </ligand>
</feature>
<feature type="binding site" evidence="6">
    <location>
        <position position="204"/>
    </location>
    <ligand>
        <name>Zn(2+)</name>
        <dbReference type="ChEBI" id="CHEBI:29105"/>
        <note>catalytic</note>
    </ligand>
</feature>
<gene>
    <name evidence="10 11" type="primary">LOC136079842</name>
</gene>
<dbReference type="InterPro" id="IPR006026">
    <property type="entry name" value="Peptidase_Metallo"/>
</dbReference>
<evidence type="ECO:0000256" key="4">
    <source>
        <dbReference type="ARBA" id="ARBA00022833"/>
    </source>
</evidence>
<comment type="caution">
    <text evidence="6">Lacks conserved residue(s) required for the propagation of feature annotation.</text>
</comment>